<dbReference type="EMBL" id="JAWDGP010005047">
    <property type="protein sequence ID" value="KAK3760042.1"/>
    <property type="molecule type" value="Genomic_DNA"/>
</dbReference>
<name>A0AAE0YZN8_9GAST</name>
<evidence type="ECO:0000313" key="2">
    <source>
        <dbReference type="Proteomes" id="UP001283361"/>
    </source>
</evidence>
<dbReference type="Proteomes" id="UP001283361">
    <property type="component" value="Unassembled WGS sequence"/>
</dbReference>
<proteinExistence type="predicted"/>
<gene>
    <name evidence="1" type="ORF">RRG08_064713</name>
</gene>
<comment type="caution">
    <text evidence="1">The sequence shown here is derived from an EMBL/GenBank/DDBJ whole genome shotgun (WGS) entry which is preliminary data.</text>
</comment>
<dbReference type="AlphaFoldDB" id="A0AAE0YZN8"/>
<accession>A0AAE0YZN8</accession>
<sequence length="121" mass="13941">MTSVTAMLPDENRVNRLFTAAIRQFVIGKGKRRGERGGSEYPDDVEDARLRMEIPALSKYRSIGEANRMDDIFRLLVEEEGHFQLKIVKTDCLPHLGFQKLRDRGGHVFRKVLIEDRGKKV</sequence>
<keyword evidence="2" id="KW-1185">Reference proteome</keyword>
<protein>
    <submittedName>
        <fullName evidence="1">Uncharacterized protein</fullName>
    </submittedName>
</protein>
<reference evidence="1" key="1">
    <citation type="journal article" date="2023" name="G3 (Bethesda)">
        <title>A reference genome for the long-term kleptoplast-retaining sea slug Elysia crispata morphotype clarki.</title>
        <authorList>
            <person name="Eastman K.E."/>
            <person name="Pendleton A.L."/>
            <person name="Shaikh M.A."/>
            <person name="Suttiyut T."/>
            <person name="Ogas R."/>
            <person name="Tomko P."/>
            <person name="Gavelis G."/>
            <person name="Widhalm J.R."/>
            <person name="Wisecaver J.H."/>
        </authorList>
    </citation>
    <scope>NUCLEOTIDE SEQUENCE</scope>
    <source>
        <strain evidence="1">ECLA1</strain>
    </source>
</reference>
<organism evidence="1 2">
    <name type="scientific">Elysia crispata</name>
    <name type="common">lettuce slug</name>
    <dbReference type="NCBI Taxonomy" id="231223"/>
    <lineage>
        <taxon>Eukaryota</taxon>
        <taxon>Metazoa</taxon>
        <taxon>Spiralia</taxon>
        <taxon>Lophotrochozoa</taxon>
        <taxon>Mollusca</taxon>
        <taxon>Gastropoda</taxon>
        <taxon>Heterobranchia</taxon>
        <taxon>Euthyneura</taxon>
        <taxon>Panpulmonata</taxon>
        <taxon>Sacoglossa</taxon>
        <taxon>Placobranchoidea</taxon>
        <taxon>Plakobranchidae</taxon>
        <taxon>Elysia</taxon>
    </lineage>
</organism>
<evidence type="ECO:0000313" key="1">
    <source>
        <dbReference type="EMBL" id="KAK3760042.1"/>
    </source>
</evidence>